<comment type="caution">
    <text evidence="9">The sequence shown here is derived from an EMBL/GenBank/DDBJ whole genome shotgun (WGS) entry which is preliminary data.</text>
</comment>
<reference evidence="9 10" key="1">
    <citation type="submission" date="2012-05" db="EMBL/GenBank/DDBJ databases">
        <title>Recombination and specialization in a pathogen metapopulation.</title>
        <authorList>
            <person name="Gardiner A."/>
            <person name="Kemen E."/>
            <person name="Schultz-Larsen T."/>
            <person name="MacLean D."/>
            <person name="Van Oosterhout C."/>
            <person name="Jones J.D.G."/>
        </authorList>
    </citation>
    <scope>NUCLEOTIDE SEQUENCE [LARGE SCALE GENOMIC DNA]</scope>
    <source>
        <strain evidence="9 10">Ac Nc2</strain>
    </source>
</reference>
<keyword evidence="10" id="KW-1185">Reference proteome</keyword>
<dbReference type="OrthoDB" id="436852at2759"/>
<gene>
    <name evidence="9" type="ORF">BN9_054580</name>
</gene>
<dbReference type="InterPro" id="IPR006565">
    <property type="entry name" value="BTP"/>
</dbReference>
<feature type="domain" description="Bromodomain associated" evidence="8">
    <location>
        <begin position="27"/>
        <end position="103"/>
    </location>
</feature>
<feature type="region of interest" description="Disordered" evidence="7">
    <location>
        <begin position="152"/>
        <end position="178"/>
    </location>
</feature>
<evidence type="ECO:0000256" key="4">
    <source>
        <dbReference type="ARBA" id="ARBA00023015"/>
    </source>
</evidence>
<evidence type="ECO:0000313" key="9">
    <source>
        <dbReference type="EMBL" id="CCI44649.1"/>
    </source>
</evidence>
<comment type="subcellular location">
    <subcellularLocation>
        <location evidence="1">Nucleus</location>
    </subcellularLocation>
</comment>
<dbReference type="InterPro" id="IPR009072">
    <property type="entry name" value="Histone-fold"/>
</dbReference>
<name>A0A024GDN1_9STRA</name>
<dbReference type="Pfam" id="PF07524">
    <property type="entry name" value="Bromo_TP"/>
    <property type="match status" value="1"/>
</dbReference>
<sequence length="303" mass="33680">MSQTPLQSAIGADHDKKQALRQKLTEDSYSRSIALVTLAHEAQNAGFESIQQSAADALVEILEKYVQRIGRVAKDNAELAGRAQARATDVMQALHDMIPIPLEINDLVKALETCKRPFPREIPDFPIQKTDTNEVVLDQSHIGHCDPLPSNAPSFAPPLPSRQTYSTHKRPVVDRKQDSKRTRLTLLEQKNRVQQSLHGLHVAFEKRAVAMRHEPNILNFQNSNITKIGSENPFLQAPAMNARAESENVFQPPSRSFVPAENMAKSLKKMEASYDSAPKANTPLELGKEEKILAGVFHDGDSE</sequence>
<dbReference type="InParanoid" id="A0A024GDN1"/>
<evidence type="ECO:0000256" key="2">
    <source>
        <dbReference type="ARBA" id="ARBA00008767"/>
    </source>
</evidence>
<proteinExistence type="inferred from homology"/>
<evidence type="ECO:0000256" key="5">
    <source>
        <dbReference type="ARBA" id="ARBA00023163"/>
    </source>
</evidence>
<dbReference type="SUPFAM" id="SSF47113">
    <property type="entry name" value="Histone-fold"/>
    <property type="match status" value="1"/>
</dbReference>
<keyword evidence="6" id="KW-0539">Nucleus</keyword>
<dbReference type="GO" id="GO:0005669">
    <property type="term" value="C:transcription factor TFIID complex"/>
    <property type="evidence" value="ECO:0007669"/>
    <property type="project" value="InterPro"/>
</dbReference>
<dbReference type="SMART" id="SM00576">
    <property type="entry name" value="BTP"/>
    <property type="match status" value="1"/>
</dbReference>
<dbReference type="GO" id="GO:0046982">
    <property type="term" value="F:protein heterodimerization activity"/>
    <property type="evidence" value="ECO:0007669"/>
    <property type="project" value="InterPro"/>
</dbReference>
<dbReference type="EMBL" id="CAIX01000075">
    <property type="protein sequence ID" value="CCI44649.1"/>
    <property type="molecule type" value="Genomic_DNA"/>
</dbReference>
<dbReference type="AlphaFoldDB" id="A0A024GDN1"/>
<dbReference type="Gene3D" id="1.10.20.10">
    <property type="entry name" value="Histone, subunit A"/>
    <property type="match status" value="1"/>
</dbReference>
<dbReference type="Pfam" id="PF10406">
    <property type="entry name" value="TAF8_C"/>
    <property type="match status" value="1"/>
</dbReference>
<protein>
    <recommendedName>
        <fullName evidence="3">Transcription initiation factor TFIID subunit 8</fullName>
    </recommendedName>
</protein>
<evidence type="ECO:0000256" key="1">
    <source>
        <dbReference type="ARBA" id="ARBA00004123"/>
    </source>
</evidence>
<evidence type="ECO:0000259" key="8">
    <source>
        <dbReference type="SMART" id="SM00576"/>
    </source>
</evidence>
<dbReference type="PANTHER" id="PTHR46338:SF1">
    <property type="entry name" value="TRANSCRIPTION INITIATION FACTOR TFIID SUBUNIT 8"/>
    <property type="match status" value="1"/>
</dbReference>
<dbReference type="PANTHER" id="PTHR46338">
    <property type="entry name" value="TRANSCRIPTION INITIATION FACTOR TFIID SUBUNIT 8"/>
    <property type="match status" value="1"/>
</dbReference>
<dbReference type="InterPro" id="IPR037818">
    <property type="entry name" value="TAF8"/>
</dbReference>
<keyword evidence="5" id="KW-0804">Transcription</keyword>
<dbReference type="Proteomes" id="UP000053237">
    <property type="component" value="Unassembled WGS sequence"/>
</dbReference>
<evidence type="ECO:0000313" key="10">
    <source>
        <dbReference type="Proteomes" id="UP000053237"/>
    </source>
</evidence>
<evidence type="ECO:0000256" key="3">
    <source>
        <dbReference type="ARBA" id="ARBA00017307"/>
    </source>
</evidence>
<evidence type="ECO:0000256" key="7">
    <source>
        <dbReference type="SAM" id="MobiDB-lite"/>
    </source>
</evidence>
<evidence type="ECO:0000256" key="6">
    <source>
        <dbReference type="ARBA" id="ARBA00023242"/>
    </source>
</evidence>
<comment type="similarity">
    <text evidence="2">Belongs to the TAF8 family.</text>
</comment>
<dbReference type="InterPro" id="IPR019473">
    <property type="entry name" value="TFIID_su8_C"/>
</dbReference>
<organism evidence="9 10">
    <name type="scientific">Albugo candida</name>
    <dbReference type="NCBI Taxonomy" id="65357"/>
    <lineage>
        <taxon>Eukaryota</taxon>
        <taxon>Sar</taxon>
        <taxon>Stramenopiles</taxon>
        <taxon>Oomycota</taxon>
        <taxon>Peronosporomycetes</taxon>
        <taxon>Albuginales</taxon>
        <taxon>Albuginaceae</taxon>
        <taxon>Albugo</taxon>
    </lineage>
</organism>
<keyword evidence="4" id="KW-0805">Transcription regulation</keyword>
<accession>A0A024GDN1</accession>
<dbReference type="STRING" id="65357.A0A024GDN1"/>